<dbReference type="PANTHER" id="PTHR46579">
    <property type="entry name" value="F5/8 TYPE C DOMAIN-CONTAINING PROTEIN-RELATED"/>
    <property type="match status" value="1"/>
</dbReference>
<name>A0A9W8MNJ2_9AGAR</name>
<dbReference type="OrthoDB" id="6613063at2759"/>
<dbReference type="Pfam" id="PF02992">
    <property type="entry name" value="Transposase_21"/>
    <property type="match status" value="1"/>
</dbReference>
<keyword evidence="3" id="KW-1185">Reference proteome</keyword>
<dbReference type="InterPro" id="IPR004242">
    <property type="entry name" value="Transposase_21"/>
</dbReference>
<reference evidence="2" key="1">
    <citation type="submission" date="2022-07" db="EMBL/GenBank/DDBJ databases">
        <title>Genome Sequence of Agrocybe chaxingu.</title>
        <authorList>
            <person name="Buettner E."/>
        </authorList>
    </citation>
    <scope>NUCLEOTIDE SEQUENCE</scope>
    <source>
        <strain evidence="2">MP-N11</strain>
    </source>
</reference>
<gene>
    <name evidence="2" type="ORF">NLJ89_g10843</name>
</gene>
<proteinExistence type="predicted"/>
<dbReference type="EMBL" id="JANKHO010002152">
    <property type="protein sequence ID" value="KAJ3494279.1"/>
    <property type="molecule type" value="Genomic_DNA"/>
</dbReference>
<feature type="compositionally biased region" description="Acidic residues" evidence="1">
    <location>
        <begin position="1"/>
        <end position="11"/>
    </location>
</feature>
<evidence type="ECO:0000313" key="3">
    <source>
        <dbReference type="Proteomes" id="UP001148786"/>
    </source>
</evidence>
<dbReference type="Proteomes" id="UP001148786">
    <property type="component" value="Unassembled WGS sequence"/>
</dbReference>
<evidence type="ECO:0000313" key="2">
    <source>
        <dbReference type="EMBL" id="KAJ3494279.1"/>
    </source>
</evidence>
<evidence type="ECO:0000256" key="1">
    <source>
        <dbReference type="SAM" id="MobiDB-lite"/>
    </source>
</evidence>
<sequence length="950" mass="108022">MEEISNDESLGDDINGADGLDDINLADFHLGDSPGPCPTSPLDEDEPIELLSYPPVRIHPFTTTVEDEDSDNDDVQYGSDSDIPLEDPEIQAGEFNENDIVDWEALKKEIGVSSWDQSGAEYEVHAAQIAQKMDEYDQAICWAFAFKHTTYSTDSAYKKIPFAFRADPPLPNLARLRSRVCYLSGFKPEIYHCCPNSCCCYVGPHADLEVCPFCNEGRYRPGTTKPRKTFTYIPLVPRLKTFALNQKLAKTMQYRHDYHSGFHQMGLSAQDGITADIFDGSHYKNLCQQNIKVGQRVVPDKYFSDARDVALGLSTDGFAPFNKRQKTAWPLIIFNYNLPPDLRFHVENIMALGIIPGPRKPKDIDSFLWPFMQELFRLAQGVQALDILSAAYFLLRAFLIVVFGDIPAVSLVMRMKGHNGISPCRMCEIKGLRVPGARATTHYVPLDRSLHPDVHGNPQQIKRYDPRNLPLRSHTALLEQARAVDLAKSSAEADRLAKKSGIKGTPILSYLNSLSFPLSFPYDFMHLIWENLIPNLILHWTGAFKGLDDGEESYRLANAIWEAIGAKSEAAGAYIPSAYGARVPNIAKDKKACTAETWSFWTLYIGPVLPRKRFNNSKYYCHFVSLVVLLNTCLQFEITDKEVETVHEGFVNWVSEYEKIYYQNKPERLSACPVTVHALLHIANSIKAMGPVWCYWAFPMERYCGRLKPSVRSRRFPYASLDRYVLEDSQLTQIKAFYDMAEELTLREPRLPPETREIWGSFKDLDAYPSCVLLLPRKKDLVLEEGTLKSIRAALSTRFNLPLRAVRQHLQHAQIEEWGTVRRIDSDEGDTIHTSNLDTRWEDKQDATFVRVEMLEDKHEKHKRKRVKLVPKTFYGQLEHLFLIRFPALNDADSSREEDNRPIILAAIRECKLEKDDPDLAGLDIHLYNTLGALHYLDVTCIQALIAAAV</sequence>
<comment type="caution">
    <text evidence="2">The sequence shown here is derived from an EMBL/GenBank/DDBJ whole genome shotgun (WGS) entry which is preliminary data.</text>
</comment>
<organism evidence="2 3">
    <name type="scientific">Agrocybe chaxingu</name>
    <dbReference type="NCBI Taxonomy" id="84603"/>
    <lineage>
        <taxon>Eukaryota</taxon>
        <taxon>Fungi</taxon>
        <taxon>Dikarya</taxon>
        <taxon>Basidiomycota</taxon>
        <taxon>Agaricomycotina</taxon>
        <taxon>Agaricomycetes</taxon>
        <taxon>Agaricomycetidae</taxon>
        <taxon>Agaricales</taxon>
        <taxon>Agaricineae</taxon>
        <taxon>Strophariaceae</taxon>
        <taxon>Agrocybe</taxon>
    </lineage>
</organism>
<evidence type="ECO:0008006" key="4">
    <source>
        <dbReference type="Google" id="ProtNLM"/>
    </source>
</evidence>
<feature type="region of interest" description="Disordered" evidence="1">
    <location>
        <begin position="1"/>
        <end position="47"/>
    </location>
</feature>
<accession>A0A9W8MNJ2</accession>
<dbReference type="PANTHER" id="PTHR46579:SF1">
    <property type="entry name" value="F5_8 TYPE C DOMAIN-CONTAINING PROTEIN"/>
    <property type="match status" value="1"/>
</dbReference>
<dbReference type="AlphaFoldDB" id="A0A9W8MNJ2"/>
<protein>
    <recommendedName>
        <fullName evidence="4">Transposase family Tnp2 protein</fullName>
    </recommendedName>
</protein>